<accession>A0A2I0W9M2</accession>
<dbReference type="PANTHER" id="PTHR23019:SF0">
    <property type="entry name" value="NUCLEAR PORE MEMBRANE GLYCOPROTEIN 210"/>
    <property type="match status" value="1"/>
</dbReference>
<reference evidence="1 2" key="1">
    <citation type="journal article" date="2016" name="Sci. Rep.">
        <title>The Dendrobium catenatum Lindl. genome sequence provides insights into polysaccharide synthase, floral development and adaptive evolution.</title>
        <authorList>
            <person name="Zhang G.Q."/>
            <person name="Xu Q."/>
            <person name="Bian C."/>
            <person name="Tsai W.C."/>
            <person name="Yeh C.M."/>
            <person name="Liu K.W."/>
            <person name="Yoshida K."/>
            <person name="Zhang L.S."/>
            <person name="Chang S.B."/>
            <person name="Chen F."/>
            <person name="Shi Y."/>
            <person name="Su Y.Y."/>
            <person name="Zhang Y.Q."/>
            <person name="Chen L.J."/>
            <person name="Yin Y."/>
            <person name="Lin M."/>
            <person name="Huang H."/>
            <person name="Deng H."/>
            <person name="Wang Z.W."/>
            <person name="Zhu S.L."/>
            <person name="Zhao X."/>
            <person name="Deng C."/>
            <person name="Niu S.C."/>
            <person name="Huang J."/>
            <person name="Wang M."/>
            <person name="Liu G.H."/>
            <person name="Yang H.J."/>
            <person name="Xiao X.J."/>
            <person name="Hsiao Y.Y."/>
            <person name="Wu W.L."/>
            <person name="Chen Y.Y."/>
            <person name="Mitsuda N."/>
            <person name="Ohme-Takagi M."/>
            <person name="Luo Y.B."/>
            <person name="Van de Peer Y."/>
            <person name="Liu Z.J."/>
        </authorList>
    </citation>
    <scope>NUCLEOTIDE SEQUENCE [LARGE SCALE GENOMIC DNA]</scope>
    <source>
        <tissue evidence="1">The whole plant</tissue>
    </source>
</reference>
<reference evidence="1 2" key="2">
    <citation type="journal article" date="2017" name="Nature">
        <title>The Apostasia genome and the evolution of orchids.</title>
        <authorList>
            <person name="Zhang G.Q."/>
            <person name="Liu K.W."/>
            <person name="Li Z."/>
            <person name="Lohaus R."/>
            <person name="Hsiao Y.Y."/>
            <person name="Niu S.C."/>
            <person name="Wang J.Y."/>
            <person name="Lin Y.C."/>
            <person name="Xu Q."/>
            <person name="Chen L.J."/>
            <person name="Yoshida K."/>
            <person name="Fujiwara S."/>
            <person name="Wang Z.W."/>
            <person name="Zhang Y.Q."/>
            <person name="Mitsuda N."/>
            <person name="Wang M."/>
            <person name="Liu G.H."/>
            <person name="Pecoraro L."/>
            <person name="Huang H.X."/>
            <person name="Xiao X.J."/>
            <person name="Lin M."/>
            <person name="Wu X.Y."/>
            <person name="Wu W.L."/>
            <person name="Chen Y.Y."/>
            <person name="Chang S.B."/>
            <person name="Sakamoto S."/>
            <person name="Ohme-Takagi M."/>
            <person name="Yagi M."/>
            <person name="Zeng S.J."/>
            <person name="Shen C.Y."/>
            <person name="Yeh C.M."/>
            <person name="Luo Y.B."/>
            <person name="Tsai W.C."/>
            <person name="Van de Peer Y."/>
            <person name="Liu Z.J."/>
        </authorList>
    </citation>
    <scope>NUCLEOTIDE SEQUENCE [LARGE SCALE GENOMIC DNA]</scope>
    <source>
        <tissue evidence="1">The whole plant</tissue>
    </source>
</reference>
<dbReference type="STRING" id="906689.A0A2I0W9M2"/>
<evidence type="ECO:0000313" key="2">
    <source>
        <dbReference type="Proteomes" id="UP000233837"/>
    </source>
</evidence>
<protein>
    <submittedName>
        <fullName evidence="1">Uncharacterized protein</fullName>
    </submittedName>
</protein>
<evidence type="ECO:0000313" key="1">
    <source>
        <dbReference type="EMBL" id="PKU72360.1"/>
    </source>
</evidence>
<keyword evidence="2" id="KW-1185">Reference proteome</keyword>
<dbReference type="EMBL" id="KZ502842">
    <property type="protein sequence ID" value="PKU72360.1"/>
    <property type="molecule type" value="Genomic_DNA"/>
</dbReference>
<dbReference type="InterPro" id="IPR045197">
    <property type="entry name" value="NUP210-like"/>
</dbReference>
<organism evidence="1 2">
    <name type="scientific">Dendrobium catenatum</name>
    <dbReference type="NCBI Taxonomy" id="906689"/>
    <lineage>
        <taxon>Eukaryota</taxon>
        <taxon>Viridiplantae</taxon>
        <taxon>Streptophyta</taxon>
        <taxon>Embryophyta</taxon>
        <taxon>Tracheophyta</taxon>
        <taxon>Spermatophyta</taxon>
        <taxon>Magnoliopsida</taxon>
        <taxon>Liliopsida</taxon>
        <taxon>Asparagales</taxon>
        <taxon>Orchidaceae</taxon>
        <taxon>Epidendroideae</taxon>
        <taxon>Malaxideae</taxon>
        <taxon>Dendrobiinae</taxon>
        <taxon>Dendrobium</taxon>
    </lineage>
</organism>
<dbReference type="Proteomes" id="UP000233837">
    <property type="component" value="Unassembled WGS sequence"/>
</dbReference>
<proteinExistence type="predicted"/>
<dbReference type="AlphaFoldDB" id="A0A2I0W9M2"/>
<dbReference type="PANTHER" id="PTHR23019">
    <property type="entry name" value="NUCLEAR PORE MEMBRANE GLYCOPROTEIN GP210-RELATED"/>
    <property type="match status" value="1"/>
</dbReference>
<name>A0A2I0W9M2_9ASPA</name>
<sequence length="150" mass="16985">MFSSLVGLWFSWQLIPKSLEAESKHRLIHVQLKETPFSDCVIDFCEDLDVQLQLEDIKGLGCDFYVVKGFGIGNGFVKAKLLEPELEHVEDQITLTVAEAMSQDPPSPVFVTVGTSIYYSLRVIHGNTHRGGDRILARRWISEAGVHWKR</sequence>
<gene>
    <name evidence="1" type="ORF">MA16_Dca006360</name>
</gene>